<proteinExistence type="predicted"/>
<dbReference type="Gene3D" id="4.10.410.10">
    <property type="entry name" value="Pancreatic trypsin inhibitor Kunitz domain"/>
    <property type="match status" value="1"/>
</dbReference>
<accession>A0A0Q5UBW5</accession>
<evidence type="ECO:0000313" key="3">
    <source>
        <dbReference type="EMBL" id="KQS44157.1"/>
    </source>
</evidence>
<dbReference type="InterPro" id="IPR036880">
    <property type="entry name" value="Kunitz_BPTI_sf"/>
</dbReference>
<gene>
    <name evidence="3" type="primary">Dere\GG26400</name>
    <name evidence="3" type="synonym">GG26400</name>
    <name evidence="3" type="ORF">Dere_GG26400</name>
</gene>
<evidence type="ECO:0000256" key="1">
    <source>
        <dbReference type="SAM" id="SignalP"/>
    </source>
</evidence>
<feature type="domain" description="BPTI/Kunitz inhibitor" evidence="2">
    <location>
        <begin position="36"/>
        <end position="90"/>
    </location>
</feature>
<dbReference type="EMBL" id="CH954178">
    <property type="protein sequence ID" value="KQS44157.1"/>
    <property type="molecule type" value="Genomic_DNA"/>
</dbReference>
<dbReference type="OrthoDB" id="4473401at2759"/>
<protein>
    <recommendedName>
        <fullName evidence="2">BPTI/Kunitz inhibitor domain-containing protein</fullName>
    </recommendedName>
</protein>
<dbReference type="GO" id="GO:0004867">
    <property type="term" value="F:serine-type endopeptidase inhibitor activity"/>
    <property type="evidence" value="ECO:0007669"/>
    <property type="project" value="InterPro"/>
</dbReference>
<keyword evidence="4" id="KW-1185">Reference proteome</keyword>
<name>A0A0Q5UBW5_DROER</name>
<dbReference type="AlphaFoldDB" id="A0A0Q5UBW5"/>
<dbReference type="SUPFAM" id="SSF57362">
    <property type="entry name" value="BPTI-like"/>
    <property type="match status" value="1"/>
</dbReference>
<dbReference type="Pfam" id="PF00014">
    <property type="entry name" value="Kunitz_BPTI"/>
    <property type="match status" value="1"/>
</dbReference>
<dbReference type="KEGG" id="der:26526224"/>
<dbReference type="SMART" id="SM00131">
    <property type="entry name" value="KU"/>
    <property type="match status" value="1"/>
</dbReference>
<feature type="signal peptide" evidence="1">
    <location>
        <begin position="1"/>
        <end position="23"/>
    </location>
</feature>
<keyword evidence="1" id="KW-0732">Signal</keyword>
<sequence length="98" mass="10744">MRNSTLILIAVVMAVCLFADVTGVTRCKGKPKKSKCAGNLDGGNNRKSKCKKSANTNMWHYNALTKNCTKINYLGCGGNDNRWCTKVLCEGCRPRQNG</sequence>
<feature type="chain" id="PRO_5006264267" description="BPTI/Kunitz inhibitor domain-containing protein" evidence="1">
    <location>
        <begin position="24"/>
        <end position="98"/>
    </location>
</feature>
<dbReference type="Proteomes" id="UP000008711">
    <property type="component" value="Unassembled WGS sequence"/>
</dbReference>
<dbReference type="InterPro" id="IPR002223">
    <property type="entry name" value="Kunitz_BPTI"/>
</dbReference>
<reference evidence="3 4" key="2">
    <citation type="journal article" date="2008" name="Bioinformatics">
        <title>Assembly reconciliation.</title>
        <authorList>
            <person name="Zimin A.V."/>
            <person name="Smith D.R."/>
            <person name="Sutton G."/>
            <person name="Yorke J.A."/>
        </authorList>
    </citation>
    <scope>NUCLEOTIDE SEQUENCE [LARGE SCALE GENOMIC DNA]</scope>
    <source>
        <strain evidence="3 4">TSC#14021-0224.01</strain>
    </source>
</reference>
<reference evidence="3 4" key="1">
    <citation type="journal article" date="2007" name="Nature">
        <title>Evolution of genes and genomes on the Drosophila phylogeny.</title>
        <authorList>
            <consortium name="Drosophila 12 Genomes Consortium"/>
            <person name="Clark A.G."/>
            <person name="Eisen M.B."/>
            <person name="Smith D.R."/>
            <person name="Bergman C.M."/>
            <person name="Oliver B."/>
            <person name="Markow T.A."/>
            <person name="Kaufman T.C."/>
            <person name="Kellis M."/>
            <person name="Gelbart W."/>
            <person name="Iyer V.N."/>
            <person name="Pollard D.A."/>
            <person name="Sackton T.B."/>
            <person name="Larracuente A.M."/>
            <person name="Singh N.D."/>
            <person name="Abad J.P."/>
            <person name="Abt D.N."/>
            <person name="Adryan B."/>
            <person name="Aguade M."/>
            <person name="Akashi H."/>
            <person name="Anderson W.W."/>
            <person name="Aquadro C.F."/>
            <person name="Ardell D.H."/>
            <person name="Arguello R."/>
            <person name="Artieri C.G."/>
            <person name="Barbash D.A."/>
            <person name="Barker D."/>
            <person name="Barsanti P."/>
            <person name="Batterham P."/>
            <person name="Batzoglou S."/>
            <person name="Begun D."/>
            <person name="Bhutkar A."/>
            <person name="Blanco E."/>
            <person name="Bosak S.A."/>
            <person name="Bradley R.K."/>
            <person name="Brand A.D."/>
            <person name="Brent M.R."/>
            <person name="Brooks A.N."/>
            <person name="Brown R.H."/>
            <person name="Butlin R.K."/>
            <person name="Caggese C."/>
            <person name="Calvi B.R."/>
            <person name="Bernardo de Carvalho A."/>
            <person name="Caspi A."/>
            <person name="Castrezana S."/>
            <person name="Celniker S.E."/>
            <person name="Chang J.L."/>
            <person name="Chapple C."/>
            <person name="Chatterji S."/>
            <person name="Chinwalla A."/>
            <person name="Civetta A."/>
            <person name="Clifton S.W."/>
            <person name="Comeron J.M."/>
            <person name="Costello J.C."/>
            <person name="Coyne J.A."/>
            <person name="Daub J."/>
            <person name="David R.G."/>
            <person name="Delcher A.L."/>
            <person name="Delehaunty K."/>
            <person name="Do C.B."/>
            <person name="Ebling H."/>
            <person name="Edwards K."/>
            <person name="Eickbush T."/>
            <person name="Evans J.D."/>
            <person name="Filipski A."/>
            <person name="Findeiss S."/>
            <person name="Freyhult E."/>
            <person name="Fulton L."/>
            <person name="Fulton R."/>
            <person name="Garcia A.C."/>
            <person name="Gardiner A."/>
            <person name="Garfield D.A."/>
            <person name="Garvin B.E."/>
            <person name="Gibson G."/>
            <person name="Gilbert D."/>
            <person name="Gnerre S."/>
            <person name="Godfrey J."/>
            <person name="Good R."/>
            <person name="Gotea V."/>
            <person name="Gravely B."/>
            <person name="Greenberg A.J."/>
            <person name="Griffiths-Jones S."/>
            <person name="Gross S."/>
            <person name="Guigo R."/>
            <person name="Gustafson E.A."/>
            <person name="Haerty W."/>
            <person name="Hahn M.W."/>
            <person name="Halligan D.L."/>
            <person name="Halpern A.L."/>
            <person name="Halter G.M."/>
            <person name="Han M.V."/>
            <person name="Heger A."/>
            <person name="Hillier L."/>
            <person name="Hinrichs A.S."/>
            <person name="Holmes I."/>
            <person name="Hoskins R.A."/>
            <person name="Hubisz M.J."/>
            <person name="Hultmark D."/>
            <person name="Huntley M.A."/>
            <person name="Jaffe D.B."/>
            <person name="Jagadeeshan S."/>
            <person name="Jeck W.R."/>
            <person name="Johnson J."/>
            <person name="Jones C.D."/>
            <person name="Jordan W.C."/>
            <person name="Karpen G.H."/>
            <person name="Kataoka E."/>
            <person name="Keightley P.D."/>
            <person name="Kheradpour P."/>
            <person name="Kirkness E.F."/>
            <person name="Koerich L.B."/>
            <person name="Kristiansen K."/>
            <person name="Kudrna D."/>
            <person name="Kulathinal R.J."/>
            <person name="Kumar S."/>
            <person name="Kwok R."/>
            <person name="Lander E."/>
            <person name="Langley C.H."/>
            <person name="Lapoint R."/>
            <person name="Lazzaro B.P."/>
            <person name="Lee S.J."/>
            <person name="Levesque L."/>
            <person name="Li R."/>
            <person name="Lin C.F."/>
            <person name="Lin M.F."/>
            <person name="Lindblad-Toh K."/>
            <person name="Llopart A."/>
            <person name="Long M."/>
            <person name="Low L."/>
            <person name="Lozovsky E."/>
            <person name="Lu J."/>
            <person name="Luo M."/>
            <person name="Machado C.A."/>
            <person name="Makalowski W."/>
            <person name="Marzo M."/>
            <person name="Matsuda M."/>
            <person name="Matzkin L."/>
            <person name="McAllister B."/>
            <person name="McBride C.S."/>
            <person name="McKernan B."/>
            <person name="McKernan K."/>
            <person name="Mendez-Lago M."/>
            <person name="Minx P."/>
            <person name="Mollenhauer M.U."/>
            <person name="Montooth K."/>
            <person name="Mount S.M."/>
            <person name="Mu X."/>
            <person name="Myers E."/>
            <person name="Negre B."/>
            <person name="Newfeld S."/>
            <person name="Nielsen R."/>
            <person name="Noor M.A."/>
            <person name="O'Grady P."/>
            <person name="Pachter L."/>
            <person name="Papaceit M."/>
            <person name="Parisi M.J."/>
            <person name="Parisi M."/>
            <person name="Parts L."/>
            <person name="Pedersen J.S."/>
            <person name="Pesole G."/>
            <person name="Phillippy A.M."/>
            <person name="Ponting C.P."/>
            <person name="Pop M."/>
            <person name="Porcelli D."/>
            <person name="Powell J.R."/>
            <person name="Prohaska S."/>
            <person name="Pruitt K."/>
            <person name="Puig M."/>
            <person name="Quesneville H."/>
            <person name="Ram K.R."/>
            <person name="Rand D."/>
            <person name="Rasmussen M.D."/>
            <person name="Reed L.K."/>
            <person name="Reenan R."/>
            <person name="Reily A."/>
            <person name="Remington K.A."/>
            <person name="Rieger T.T."/>
            <person name="Ritchie M.G."/>
            <person name="Robin C."/>
            <person name="Rogers Y.H."/>
            <person name="Rohde C."/>
            <person name="Rozas J."/>
            <person name="Rubenfield M.J."/>
            <person name="Ruiz A."/>
            <person name="Russo S."/>
            <person name="Salzberg S.L."/>
            <person name="Sanchez-Gracia A."/>
            <person name="Saranga D.J."/>
            <person name="Sato H."/>
            <person name="Schaeffer S.W."/>
            <person name="Schatz M.C."/>
            <person name="Schlenke T."/>
            <person name="Schwartz R."/>
            <person name="Segarra C."/>
            <person name="Singh R.S."/>
            <person name="Sirot L."/>
            <person name="Sirota M."/>
            <person name="Sisneros N.B."/>
            <person name="Smith C.D."/>
            <person name="Smith T.F."/>
            <person name="Spieth J."/>
            <person name="Stage D.E."/>
            <person name="Stark A."/>
            <person name="Stephan W."/>
            <person name="Strausberg R.L."/>
            <person name="Strempel S."/>
            <person name="Sturgill D."/>
            <person name="Sutton G."/>
            <person name="Sutton G.G."/>
            <person name="Tao W."/>
            <person name="Teichmann S."/>
            <person name="Tobari Y.N."/>
            <person name="Tomimura Y."/>
            <person name="Tsolas J.M."/>
            <person name="Valente V.L."/>
            <person name="Venter E."/>
            <person name="Venter J.C."/>
            <person name="Vicario S."/>
            <person name="Vieira F.G."/>
            <person name="Vilella A.J."/>
            <person name="Villasante A."/>
            <person name="Walenz B."/>
            <person name="Wang J."/>
            <person name="Wasserman M."/>
            <person name="Watts T."/>
            <person name="Wilson D."/>
            <person name="Wilson R.K."/>
            <person name="Wing R.A."/>
            <person name="Wolfner M.F."/>
            <person name="Wong A."/>
            <person name="Wong G.K."/>
            <person name="Wu C.I."/>
            <person name="Wu G."/>
            <person name="Yamamoto D."/>
            <person name="Yang H.P."/>
            <person name="Yang S.P."/>
            <person name="Yorke J.A."/>
            <person name="Yoshida K."/>
            <person name="Zdobnov E."/>
            <person name="Zhang P."/>
            <person name="Zhang Y."/>
            <person name="Zimin A.V."/>
            <person name="Baldwin J."/>
            <person name="Abdouelleil A."/>
            <person name="Abdulkadir J."/>
            <person name="Abebe A."/>
            <person name="Abera B."/>
            <person name="Abreu J."/>
            <person name="Acer S.C."/>
            <person name="Aftuck L."/>
            <person name="Alexander A."/>
            <person name="An P."/>
            <person name="Anderson E."/>
            <person name="Anderson S."/>
            <person name="Arachi H."/>
            <person name="Azer M."/>
            <person name="Bachantsang P."/>
            <person name="Barry A."/>
            <person name="Bayul T."/>
            <person name="Berlin A."/>
            <person name="Bessette D."/>
            <person name="Bloom T."/>
            <person name="Blye J."/>
            <person name="Boguslavskiy L."/>
            <person name="Bonnet C."/>
            <person name="Boukhgalter B."/>
            <person name="Bourzgui I."/>
            <person name="Brown A."/>
            <person name="Cahill P."/>
            <person name="Channer S."/>
            <person name="Cheshatsang Y."/>
            <person name="Chuda L."/>
            <person name="Citroen M."/>
            <person name="Collymore A."/>
            <person name="Cooke P."/>
            <person name="Costello M."/>
            <person name="D'Aco K."/>
            <person name="Daza R."/>
            <person name="De Haan G."/>
            <person name="DeGray S."/>
            <person name="DeMaso C."/>
            <person name="Dhargay N."/>
            <person name="Dooley K."/>
            <person name="Dooley E."/>
            <person name="Doricent M."/>
            <person name="Dorje P."/>
            <person name="Dorjee K."/>
            <person name="Dupes A."/>
            <person name="Elong R."/>
            <person name="Falk J."/>
            <person name="Farina A."/>
            <person name="Faro S."/>
            <person name="Ferguson D."/>
            <person name="Fisher S."/>
            <person name="Foley C.D."/>
            <person name="Franke A."/>
            <person name="Friedrich D."/>
            <person name="Gadbois L."/>
            <person name="Gearin G."/>
            <person name="Gearin C.R."/>
            <person name="Giannoukos G."/>
            <person name="Goode T."/>
            <person name="Graham J."/>
            <person name="Grandbois E."/>
            <person name="Grewal S."/>
            <person name="Gyaltsen K."/>
            <person name="Hafez N."/>
            <person name="Hagos B."/>
            <person name="Hall J."/>
            <person name="Henson C."/>
            <person name="Hollinger A."/>
            <person name="Honan T."/>
            <person name="Huard M.D."/>
            <person name="Hughes L."/>
            <person name="Hurhula B."/>
            <person name="Husby M.E."/>
            <person name="Kamat A."/>
            <person name="Kanga B."/>
            <person name="Kashin S."/>
            <person name="Khazanovich D."/>
            <person name="Kisner P."/>
            <person name="Lance K."/>
            <person name="Lara M."/>
            <person name="Lee W."/>
            <person name="Lennon N."/>
            <person name="Letendre F."/>
            <person name="LeVine R."/>
            <person name="Lipovsky A."/>
            <person name="Liu X."/>
            <person name="Liu J."/>
            <person name="Liu S."/>
            <person name="Lokyitsang T."/>
            <person name="Lokyitsang Y."/>
            <person name="Lubonja R."/>
            <person name="Lui A."/>
            <person name="MacDonald P."/>
            <person name="Magnisalis V."/>
            <person name="Maru K."/>
            <person name="Matthews C."/>
            <person name="McCusker W."/>
            <person name="McDonough S."/>
            <person name="Mehta T."/>
            <person name="Meldrim J."/>
            <person name="Meneus L."/>
            <person name="Mihai O."/>
            <person name="Mihalev A."/>
            <person name="Mihova T."/>
            <person name="Mittelman R."/>
            <person name="Mlenga V."/>
            <person name="Montmayeur A."/>
            <person name="Mulrain L."/>
            <person name="Navidi A."/>
            <person name="Naylor J."/>
            <person name="Negash T."/>
            <person name="Nguyen T."/>
            <person name="Nguyen N."/>
            <person name="Nicol R."/>
            <person name="Norbu C."/>
            <person name="Norbu N."/>
            <person name="Novod N."/>
            <person name="O'Neill B."/>
            <person name="Osman S."/>
            <person name="Markiewicz E."/>
            <person name="Oyono O.L."/>
            <person name="Patti C."/>
            <person name="Phunkhang P."/>
            <person name="Pierre F."/>
            <person name="Priest M."/>
            <person name="Raghuraman S."/>
            <person name="Rege F."/>
            <person name="Reyes R."/>
            <person name="Rise C."/>
            <person name="Rogov P."/>
            <person name="Ross K."/>
            <person name="Ryan E."/>
            <person name="Settipalli S."/>
            <person name="Shea T."/>
            <person name="Sherpa N."/>
            <person name="Shi L."/>
            <person name="Shih D."/>
            <person name="Sparrow T."/>
            <person name="Spaulding J."/>
            <person name="Stalker J."/>
            <person name="Stange-Thomann N."/>
            <person name="Stavropoulos S."/>
            <person name="Stone C."/>
            <person name="Strader C."/>
            <person name="Tesfaye S."/>
            <person name="Thomson T."/>
            <person name="Thoulutsang Y."/>
            <person name="Thoulutsang D."/>
            <person name="Topham K."/>
            <person name="Topping I."/>
            <person name="Tsamla T."/>
            <person name="Vassiliev H."/>
            <person name="Vo A."/>
            <person name="Wangchuk T."/>
            <person name="Wangdi T."/>
            <person name="Weiand M."/>
            <person name="Wilkinson J."/>
            <person name="Wilson A."/>
            <person name="Yadav S."/>
            <person name="Young G."/>
            <person name="Yu Q."/>
            <person name="Zembek L."/>
            <person name="Zhong D."/>
            <person name="Zimmer A."/>
            <person name="Zwirko Z."/>
            <person name="Jaffe D.B."/>
            <person name="Alvarez P."/>
            <person name="Brockman W."/>
            <person name="Butler J."/>
            <person name="Chin C."/>
            <person name="Gnerre S."/>
            <person name="Grabherr M."/>
            <person name="Kleber M."/>
            <person name="Mauceli E."/>
            <person name="MacCallum I."/>
        </authorList>
    </citation>
    <scope>NUCLEOTIDE SEQUENCE [LARGE SCALE GENOMIC DNA]</scope>
    <source>
        <strain evidence="3 4">TSC#14021-0224.01</strain>
    </source>
</reference>
<evidence type="ECO:0000313" key="4">
    <source>
        <dbReference type="Proteomes" id="UP000008711"/>
    </source>
</evidence>
<dbReference type="PROSITE" id="PS50279">
    <property type="entry name" value="BPTI_KUNITZ_2"/>
    <property type="match status" value="1"/>
</dbReference>
<organism evidence="3 4">
    <name type="scientific">Drosophila erecta</name>
    <name type="common">Fruit fly</name>
    <dbReference type="NCBI Taxonomy" id="7220"/>
    <lineage>
        <taxon>Eukaryota</taxon>
        <taxon>Metazoa</taxon>
        <taxon>Ecdysozoa</taxon>
        <taxon>Arthropoda</taxon>
        <taxon>Hexapoda</taxon>
        <taxon>Insecta</taxon>
        <taxon>Pterygota</taxon>
        <taxon>Neoptera</taxon>
        <taxon>Endopterygota</taxon>
        <taxon>Diptera</taxon>
        <taxon>Brachycera</taxon>
        <taxon>Muscomorpha</taxon>
        <taxon>Ephydroidea</taxon>
        <taxon>Drosophilidae</taxon>
        <taxon>Drosophila</taxon>
        <taxon>Sophophora</taxon>
    </lineage>
</organism>
<evidence type="ECO:0000259" key="2">
    <source>
        <dbReference type="PROSITE" id="PS50279"/>
    </source>
</evidence>